<accession>A0ABX2ZWX4</accession>
<organism evidence="1 2">
    <name type="scientific">Gottfriedia luciferensis</name>
    <dbReference type="NCBI Taxonomy" id="178774"/>
    <lineage>
        <taxon>Bacteria</taxon>
        <taxon>Bacillati</taxon>
        <taxon>Bacillota</taxon>
        <taxon>Bacilli</taxon>
        <taxon>Bacillales</taxon>
        <taxon>Bacillaceae</taxon>
        <taxon>Gottfriedia</taxon>
    </lineage>
</organism>
<keyword evidence="2" id="KW-1185">Reference proteome</keyword>
<name>A0ABX2ZWX4_9BACI</name>
<dbReference type="Proteomes" id="UP000094580">
    <property type="component" value="Unassembled WGS sequence"/>
</dbReference>
<proteinExistence type="predicted"/>
<gene>
    <name evidence="1" type="ORF">BED47_17230</name>
</gene>
<protein>
    <submittedName>
        <fullName evidence="1">Uncharacterized protein</fullName>
    </submittedName>
</protein>
<evidence type="ECO:0000313" key="2">
    <source>
        <dbReference type="Proteomes" id="UP000094580"/>
    </source>
</evidence>
<evidence type="ECO:0000313" key="1">
    <source>
        <dbReference type="EMBL" id="ODG92924.1"/>
    </source>
</evidence>
<reference evidence="1 2" key="1">
    <citation type="submission" date="2016-07" db="EMBL/GenBank/DDBJ databases">
        <authorList>
            <person name="Townsley L."/>
            <person name="Shank E.A."/>
        </authorList>
    </citation>
    <scope>NUCLEOTIDE SEQUENCE [LARGE SCALE GENOMIC DNA]</scope>
    <source>
        <strain evidence="1 2">CH01</strain>
    </source>
</reference>
<dbReference type="EMBL" id="MDKC01000004">
    <property type="protein sequence ID" value="ODG92924.1"/>
    <property type="molecule type" value="Genomic_DNA"/>
</dbReference>
<sequence length="68" mass="7881">MGKSVEVQIKKLKLQLNLKKCNGAIDVRISQYPKKWLSNDSHFLLHIFGKNLQGFIVLQTLRQFVTLL</sequence>
<comment type="caution">
    <text evidence="1">The sequence shown here is derived from an EMBL/GenBank/DDBJ whole genome shotgun (WGS) entry which is preliminary data.</text>
</comment>